<sequence>MYVKVCVLLLAIGLSQALPNSLLPDVGLMQFMMKSRDLSQDNPARSLSCFDTYLPLLNDISQDFQKAYAQCLATADASRLGIDDNTKDDRDKIDSEATSACDALTTCSQSTAAIDYFECYSQTGSENTKVMYTISANSAELLAQVREEYRLIDIVQYECTNKSERAYVENTAATYENLDRCLAGLEPLTTTSAPTTAPTVAPTTAPTEAPAESTPGPTTAAPAESTPGPTTAAPAESTPGPTTAAPAESTPGPTTAAPAESTPGPTTAAPLNRLQDYRIRRQLQAFVECIEYARCAQDIALLGAIRAEIAIHIDAIQLLESLNMKLLCSVLILASVALHIQAKPSSVQTQLQGALDKYLVQANNLDMVSADVTSQCFSLYLPMLNEVAATFSSSYQACISTFNEQLANLTAQAQKDQVVYQQDVSGLCSAFTNCDNTTGNDTASFFNCYATAAQGDVSVIYDIATNAANTANTLAEAMKANQDTEYQCTNTTESNYVRDTAATYDLLDSCLKNGVPTTSSAAPSTTVAPLSTQGVQSTTQSPATTVASVVASSPAASSAAPVVIASTAATV</sequence>
<evidence type="ECO:0000313" key="5">
    <source>
        <dbReference type="Proteomes" id="UP000008792"/>
    </source>
</evidence>
<proteinExistence type="predicted"/>
<reference evidence="4 5" key="1">
    <citation type="journal article" date="2007" name="Nature">
        <title>Evolution of genes and genomes on the Drosophila phylogeny.</title>
        <authorList>
            <consortium name="Drosophila 12 Genomes Consortium"/>
            <person name="Clark A.G."/>
            <person name="Eisen M.B."/>
            <person name="Smith D.R."/>
            <person name="Bergman C.M."/>
            <person name="Oliver B."/>
            <person name="Markow T.A."/>
            <person name="Kaufman T.C."/>
            <person name="Kellis M."/>
            <person name="Gelbart W."/>
            <person name="Iyer V.N."/>
            <person name="Pollard D.A."/>
            <person name="Sackton T.B."/>
            <person name="Larracuente A.M."/>
            <person name="Singh N.D."/>
            <person name="Abad J.P."/>
            <person name="Abt D.N."/>
            <person name="Adryan B."/>
            <person name="Aguade M."/>
            <person name="Akashi H."/>
            <person name="Anderson W.W."/>
            <person name="Aquadro C.F."/>
            <person name="Ardell D.H."/>
            <person name="Arguello R."/>
            <person name="Artieri C.G."/>
            <person name="Barbash D.A."/>
            <person name="Barker D."/>
            <person name="Barsanti P."/>
            <person name="Batterham P."/>
            <person name="Batzoglou S."/>
            <person name="Begun D."/>
            <person name="Bhutkar A."/>
            <person name="Blanco E."/>
            <person name="Bosak S.A."/>
            <person name="Bradley R.K."/>
            <person name="Brand A.D."/>
            <person name="Brent M.R."/>
            <person name="Brooks A.N."/>
            <person name="Brown R.H."/>
            <person name="Butlin R.K."/>
            <person name="Caggese C."/>
            <person name="Calvi B.R."/>
            <person name="Bernardo de Carvalho A."/>
            <person name="Caspi A."/>
            <person name="Castrezana S."/>
            <person name="Celniker S.E."/>
            <person name="Chang J.L."/>
            <person name="Chapple C."/>
            <person name="Chatterji S."/>
            <person name="Chinwalla A."/>
            <person name="Civetta A."/>
            <person name="Clifton S.W."/>
            <person name="Comeron J.M."/>
            <person name="Costello J.C."/>
            <person name="Coyne J.A."/>
            <person name="Daub J."/>
            <person name="David R.G."/>
            <person name="Delcher A.L."/>
            <person name="Delehaunty K."/>
            <person name="Do C.B."/>
            <person name="Ebling H."/>
            <person name="Edwards K."/>
            <person name="Eickbush T."/>
            <person name="Evans J.D."/>
            <person name="Filipski A."/>
            <person name="Findeiss S."/>
            <person name="Freyhult E."/>
            <person name="Fulton L."/>
            <person name="Fulton R."/>
            <person name="Garcia A.C."/>
            <person name="Gardiner A."/>
            <person name="Garfield D.A."/>
            <person name="Garvin B.E."/>
            <person name="Gibson G."/>
            <person name="Gilbert D."/>
            <person name="Gnerre S."/>
            <person name="Godfrey J."/>
            <person name="Good R."/>
            <person name="Gotea V."/>
            <person name="Gravely B."/>
            <person name="Greenberg A.J."/>
            <person name="Griffiths-Jones S."/>
            <person name="Gross S."/>
            <person name="Guigo R."/>
            <person name="Gustafson E.A."/>
            <person name="Haerty W."/>
            <person name="Hahn M.W."/>
            <person name="Halligan D.L."/>
            <person name="Halpern A.L."/>
            <person name="Halter G.M."/>
            <person name="Han M.V."/>
            <person name="Heger A."/>
            <person name="Hillier L."/>
            <person name="Hinrichs A.S."/>
            <person name="Holmes I."/>
            <person name="Hoskins R.A."/>
            <person name="Hubisz M.J."/>
            <person name="Hultmark D."/>
            <person name="Huntley M.A."/>
            <person name="Jaffe D.B."/>
            <person name="Jagadeeshan S."/>
            <person name="Jeck W.R."/>
            <person name="Johnson J."/>
            <person name="Jones C.D."/>
            <person name="Jordan W.C."/>
            <person name="Karpen G.H."/>
            <person name="Kataoka E."/>
            <person name="Keightley P.D."/>
            <person name="Kheradpour P."/>
            <person name="Kirkness E.F."/>
            <person name="Koerich L.B."/>
            <person name="Kristiansen K."/>
            <person name="Kudrna D."/>
            <person name="Kulathinal R.J."/>
            <person name="Kumar S."/>
            <person name="Kwok R."/>
            <person name="Lander E."/>
            <person name="Langley C.H."/>
            <person name="Lapoint R."/>
            <person name="Lazzaro B.P."/>
            <person name="Lee S.J."/>
            <person name="Levesque L."/>
            <person name="Li R."/>
            <person name="Lin C.F."/>
            <person name="Lin M.F."/>
            <person name="Lindblad-Toh K."/>
            <person name="Llopart A."/>
            <person name="Long M."/>
            <person name="Low L."/>
            <person name="Lozovsky E."/>
            <person name="Lu J."/>
            <person name="Luo M."/>
            <person name="Machado C.A."/>
            <person name="Makalowski W."/>
            <person name="Marzo M."/>
            <person name="Matsuda M."/>
            <person name="Matzkin L."/>
            <person name="McAllister B."/>
            <person name="McBride C.S."/>
            <person name="McKernan B."/>
            <person name="McKernan K."/>
            <person name="Mendez-Lago M."/>
            <person name="Minx P."/>
            <person name="Mollenhauer M.U."/>
            <person name="Montooth K."/>
            <person name="Mount S.M."/>
            <person name="Mu X."/>
            <person name="Myers E."/>
            <person name="Negre B."/>
            <person name="Newfeld S."/>
            <person name="Nielsen R."/>
            <person name="Noor M.A."/>
            <person name="O'Grady P."/>
            <person name="Pachter L."/>
            <person name="Papaceit M."/>
            <person name="Parisi M.J."/>
            <person name="Parisi M."/>
            <person name="Parts L."/>
            <person name="Pedersen J.S."/>
            <person name="Pesole G."/>
            <person name="Phillippy A.M."/>
            <person name="Ponting C.P."/>
            <person name="Pop M."/>
            <person name="Porcelli D."/>
            <person name="Powell J.R."/>
            <person name="Prohaska S."/>
            <person name="Pruitt K."/>
            <person name="Puig M."/>
            <person name="Quesneville H."/>
            <person name="Ram K.R."/>
            <person name="Rand D."/>
            <person name="Rasmussen M.D."/>
            <person name="Reed L.K."/>
            <person name="Reenan R."/>
            <person name="Reily A."/>
            <person name="Remington K.A."/>
            <person name="Rieger T.T."/>
            <person name="Ritchie M.G."/>
            <person name="Robin C."/>
            <person name="Rogers Y.H."/>
            <person name="Rohde C."/>
            <person name="Rozas J."/>
            <person name="Rubenfield M.J."/>
            <person name="Ruiz A."/>
            <person name="Russo S."/>
            <person name="Salzberg S.L."/>
            <person name="Sanchez-Gracia A."/>
            <person name="Saranga D.J."/>
            <person name="Sato H."/>
            <person name="Schaeffer S.W."/>
            <person name="Schatz M.C."/>
            <person name="Schlenke T."/>
            <person name="Schwartz R."/>
            <person name="Segarra C."/>
            <person name="Singh R.S."/>
            <person name="Sirot L."/>
            <person name="Sirota M."/>
            <person name="Sisneros N.B."/>
            <person name="Smith C.D."/>
            <person name="Smith T.F."/>
            <person name="Spieth J."/>
            <person name="Stage D.E."/>
            <person name="Stark A."/>
            <person name="Stephan W."/>
            <person name="Strausberg R.L."/>
            <person name="Strempel S."/>
            <person name="Sturgill D."/>
            <person name="Sutton G."/>
            <person name="Sutton G.G."/>
            <person name="Tao W."/>
            <person name="Teichmann S."/>
            <person name="Tobari Y.N."/>
            <person name="Tomimura Y."/>
            <person name="Tsolas J.M."/>
            <person name="Valente V.L."/>
            <person name="Venter E."/>
            <person name="Venter J.C."/>
            <person name="Vicario S."/>
            <person name="Vieira F.G."/>
            <person name="Vilella A.J."/>
            <person name="Villasante A."/>
            <person name="Walenz B."/>
            <person name="Wang J."/>
            <person name="Wasserman M."/>
            <person name="Watts T."/>
            <person name="Wilson D."/>
            <person name="Wilson R.K."/>
            <person name="Wing R.A."/>
            <person name="Wolfner M.F."/>
            <person name="Wong A."/>
            <person name="Wong G.K."/>
            <person name="Wu C.I."/>
            <person name="Wu G."/>
            <person name="Yamamoto D."/>
            <person name="Yang H.P."/>
            <person name="Yang S.P."/>
            <person name="Yorke J.A."/>
            <person name="Yoshida K."/>
            <person name="Zdobnov E."/>
            <person name="Zhang P."/>
            <person name="Zhang Y."/>
            <person name="Zimin A.V."/>
            <person name="Baldwin J."/>
            <person name="Abdouelleil A."/>
            <person name="Abdulkadir J."/>
            <person name="Abebe A."/>
            <person name="Abera B."/>
            <person name="Abreu J."/>
            <person name="Acer S.C."/>
            <person name="Aftuck L."/>
            <person name="Alexander A."/>
            <person name="An P."/>
            <person name="Anderson E."/>
            <person name="Anderson S."/>
            <person name="Arachi H."/>
            <person name="Azer M."/>
            <person name="Bachantsang P."/>
            <person name="Barry A."/>
            <person name="Bayul T."/>
            <person name="Berlin A."/>
            <person name="Bessette D."/>
            <person name="Bloom T."/>
            <person name="Blye J."/>
            <person name="Boguslavskiy L."/>
            <person name="Bonnet C."/>
            <person name="Boukhgalter B."/>
            <person name="Bourzgui I."/>
            <person name="Brown A."/>
            <person name="Cahill P."/>
            <person name="Channer S."/>
            <person name="Cheshatsang Y."/>
            <person name="Chuda L."/>
            <person name="Citroen M."/>
            <person name="Collymore A."/>
            <person name="Cooke P."/>
            <person name="Costello M."/>
            <person name="D'Aco K."/>
            <person name="Daza R."/>
            <person name="De Haan G."/>
            <person name="DeGray S."/>
            <person name="DeMaso C."/>
            <person name="Dhargay N."/>
            <person name="Dooley K."/>
            <person name="Dooley E."/>
            <person name="Doricent M."/>
            <person name="Dorje P."/>
            <person name="Dorjee K."/>
            <person name="Dupes A."/>
            <person name="Elong R."/>
            <person name="Falk J."/>
            <person name="Farina A."/>
            <person name="Faro S."/>
            <person name="Ferguson D."/>
            <person name="Fisher S."/>
            <person name="Foley C.D."/>
            <person name="Franke A."/>
            <person name="Friedrich D."/>
            <person name="Gadbois L."/>
            <person name="Gearin G."/>
            <person name="Gearin C.R."/>
            <person name="Giannoukos G."/>
            <person name="Goode T."/>
            <person name="Graham J."/>
            <person name="Grandbois E."/>
            <person name="Grewal S."/>
            <person name="Gyaltsen K."/>
            <person name="Hafez N."/>
            <person name="Hagos B."/>
            <person name="Hall J."/>
            <person name="Henson C."/>
            <person name="Hollinger A."/>
            <person name="Honan T."/>
            <person name="Huard M.D."/>
            <person name="Hughes L."/>
            <person name="Hurhula B."/>
            <person name="Husby M.E."/>
            <person name="Kamat A."/>
            <person name="Kanga B."/>
            <person name="Kashin S."/>
            <person name="Khazanovich D."/>
            <person name="Kisner P."/>
            <person name="Lance K."/>
            <person name="Lara M."/>
            <person name="Lee W."/>
            <person name="Lennon N."/>
            <person name="Letendre F."/>
            <person name="LeVine R."/>
            <person name="Lipovsky A."/>
            <person name="Liu X."/>
            <person name="Liu J."/>
            <person name="Liu S."/>
            <person name="Lokyitsang T."/>
            <person name="Lokyitsang Y."/>
            <person name="Lubonja R."/>
            <person name="Lui A."/>
            <person name="MacDonald P."/>
            <person name="Magnisalis V."/>
            <person name="Maru K."/>
            <person name="Matthews C."/>
            <person name="McCusker W."/>
            <person name="McDonough S."/>
            <person name="Mehta T."/>
            <person name="Meldrim J."/>
            <person name="Meneus L."/>
            <person name="Mihai O."/>
            <person name="Mihalev A."/>
            <person name="Mihova T."/>
            <person name="Mittelman R."/>
            <person name="Mlenga V."/>
            <person name="Montmayeur A."/>
            <person name="Mulrain L."/>
            <person name="Navidi A."/>
            <person name="Naylor J."/>
            <person name="Negash T."/>
            <person name="Nguyen T."/>
            <person name="Nguyen N."/>
            <person name="Nicol R."/>
            <person name="Norbu C."/>
            <person name="Norbu N."/>
            <person name="Novod N."/>
            <person name="O'Neill B."/>
            <person name="Osman S."/>
            <person name="Markiewicz E."/>
            <person name="Oyono O.L."/>
            <person name="Patti C."/>
            <person name="Phunkhang P."/>
            <person name="Pierre F."/>
            <person name="Priest M."/>
            <person name="Raghuraman S."/>
            <person name="Rege F."/>
            <person name="Reyes R."/>
            <person name="Rise C."/>
            <person name="Rogov P."/>
            <person name="Ross K."/>
            <person name="Ryan E."/>
            <person name="Settipalli S."/>
            <person name="Shea T."/>
            <person name="Sherpa N."/>
            <person name="Shi L."/>
            <person name="Shih D."/>
            <person name="Sparrow T."/>
            <person name="Spaulding J."/>
            <person name="Stalker J."/>
            <person name="Stange-Thomann N."/>
            <person name="Stavropoulos S."/>
            <person name="Stone C."/>
            <person name="Strader C."/>
            <person name="Tesfaye S."/>
            <person name="Thomson T."/>
            <person name="Thoulutsang Y."/>
            <person name="Thoulutsang D."/>
            <person name="Topham K."/>
            <person name="Topping I."/>
            <person name="Tsamla T."/>
            <person name="Vassiliev H."/>
            <person name="Vo A."/>
            <person name="Wangchuk T."/>
            <person name="Wangdi T."/>
            <person name="Weiand M."/>
            <person name="Wilkinson J."/>
            <person name="Wilson A."/>
            <person name="Yadav S."/>
            <person name="Young G."/>
            <person name="Yu Q."/>
            <person name="Zembek L."/>
            <person name="Zhong D."/>
            <person name="Zimmer A."/>
            <person name="Zwirko Z."/>
            <person name="Jaffe D.B."/>
            <person name="Alvarez P."/>
            <person name="Brockman W."/>
            <person name="Butler J."/>
            <person name="Chin C."/>
            <person name="Gnerre S."/>
            <person name="Grabherr M."/>
            <person name="Kleber M."/>
            <person name="Mauceli E."/>
            <person name="MacCallum I."/>
        </authorList>
    </citation>
    <scope>NUCLEOTIDE SEQUENCE [LARGE SCALE GENOMIC DNA]</scope>
    <source>
        <strain evidence="5">Tucson 15010-1051.87</strain>
    </source>
</reference>
<evidence type="ECO:0000259" key="3">
    <source>
        <dbReference type="Pfam" id="PF05267"/>
    </source>
</evidence>
<dbReference type="InterPro" id="IPR007931">
    <property type="entry name" value="TsetseEP"/>
</dbReference>
<accession>B4LJY5</accession>
<feature type="domain" description="Protein TsetseEP" evidence="3">
    <location>
        <begin position="46"/>
        <end position="165"/>
    </location>
</feature>
<evidence type="ECO:0000256" key="1">
    <source>
        <dbReference type="SAM" id="MobiDB-lite"/>
    </source>
</evidence>
<dbReference type="EMBL" id="CH940648">
    <property type="protein sequence ID" value="EDW61639.2"/>
    <property type="molecule type" value="Genomic_DNA"/>
</dbReference>
<evidence type="ECO:0000256" key="2">
    <source>
        <dbReference type="SAM" id="SignalP"/>
    </source>
</evidence>
<dbReference type="HOGENOM" id="CLU_097682_0_0_1"/>
<feature type="domain" description="Protein TsetseEP" evidence="3">
    <location>
        <begin position="373"/>
        <end position="493"/>
    </location>
</feature>
<dbReference type="STRING" id="7244.B4LJY5"/>
<dbReference type="Pfam" id="PF05267">
    <property type="entry name" value="DUF725"/>
    <property type="match status" value="2"/>
</dbReference>
<name>B4LJY5_DROVI</name>
<dbReference type="AlphaFoldDB" id="B4LJY5"/>
<feature type="chain" id="PRO_5006457245" description="Protein TsetseEP domain-containing protein" evidence="2">
    <location>
        <begin position="18"/>
        <end position="571"/>
    </location>
</feature>
<dbReference type="OrthoDB" id="8054395at2759"/>
<dbReference type="InParanoid" id="B4LJY5"/>
<feature type="signal peptide" evidence="2">
    <location>
        <begin position="1"/>
        <end position="17"/>
    </location>
</feature>
<protein>
    <recommendedName>
        <fullName evidence="3">Protein TsetseEP domain-containing protein</fullName>
    </recommendedName>
</protein>
<evidence type="ECO:0000313" key="4">
    <source>
        <dbReference type="EMBL" id="EDW61639.2"/>
    </source>
</evidence>
<feature type="region of interest" description="Disordered" evidence="1">
    <location>
        <begin position="189"/>
        <end position="270"/>
    </location>
</feature>
<dbReference type="Proteomes" id="UP000008792">
    <property type="component" value="Unassembled WGS sequence"/>
</dbReference>
<dbReference type="eggNOG" id="ENOG502RYEU">
    <property type="taxonomic scope" value="Eukaryota"/>
</dbReference>
<keyword evidence="5" id="KW-1185">Reference proteome</keyword>
<organism evidence="4 5">
    <name type="scientific">Drosophila virilis</name>
    <name type="common">Fruit fly</name>
    <dbReference type="NCBI Taxonomy" id="7244"/>
    <lineage>
        <taxon>Eukaryota</taxon>
        <taxon>Metazoa</taxon>
        <taxon>Ecdysozoa</taxon>
        <taxon>Arthropoda</taxon>
        <taxon>Hexapoda</taxon>
        <taxon>Insecta</taxon>
        <taxon>Pterygota</taxon>
        <taxon>Neoptera</taxon>
        <taxon>Endopterygota</taxon>
        <taxon>Diptera</taxon>
        <taxon>Brachycera</taxon>
        <taxon>Muscomorpha</taxon>
        <taxon>Ephydroidea</taxon>
        <taxon>Drosophilidae</taxon>
        <taxon>Drosophila</taxon>
    </lineage>
</organism>
<keyword evidence="2" id="KW-0732">Signal</keyword>
<gene>
    <name evidence="4" type="primary">Dvir\GJ22158</name>
    <name evidence="4" type="ORF">Dvir_GJ22158</name>
</gene>